<dbReference type="InterPro" id="IPR015422">
    <property type="entry name" value="PyrdxlP-dep_Trfase_small"/>
</dbReference>
<organism evidence="10">
    <name type="scientific">Notodromas monacha</name>
    <dbReference type="NCBI Taxonomy" id="399045"/>
    <lineage>
        <taxon>Eukaryota</taxon>
        <taxon>Metazoa</taxon>
        <taxon>Ecdysozoa</taxon>
        <taxon>Arthropoda</taxon>
        <taxon>Crustacea</taxon>
        <taxon>Oligostraca</taxon>
        <taxon>Ostracoda</taxon>
        <taxon>Podocopa</taxon>
        <taxon>Podocopida</taxon>
        <taxon>Cypridocopina</taxon>
        <taxon>Cypridoidea</taxon>
        <taxon>Cyprididae</taxon>
        <taxon>Notodromas</taxon>
    </lineage>
</organism>
<proteinExistence type="inferred from homology"/>
<dbReference type="InterPro" id="IPR004839">
    <property type="entry name" value="Aminotransferase_I/II_large"/>
</dbReference>
<dbReference type="EC" id="2.3.1.50" evidence="3"/>
<dbReference type="GO" id="GO:0046512">
    <property type="term" value="P:sphingosine biosynthetic process"/>
    <property type="evidence" value="ECO:0007669"/>
    <property type="project" value="TreeGrafter"/>
</dbReference>
<dbReference type="GO" id="GO:0017059">
    <property type="term" value="C:serine palmitoyltransferase complex"/>
    <property type="evidence" value="ECO:0007669"/>
    <property type="project" value="TreeGrafter"/>
</dbReference>
<sequence length="250" mass="27765">MEGTIVNLPEVIRLKKKYKAYLYVDEAHSIGALGPNGKGVADLFKTGTKDIDILMGTFTKSFAAFGGYISASKEIINHLRVSSHSPCYAQSMSPPVMQQIASTLSVIQGHDGTAEGKMKIQRLRQNAVYMRENLQKLGFHVYGHPECPIVPVKVSLICLPWVSRMMQAAGVSIVVVGSPAVAFFETRIRFCLSASHSRQQIDKVIDILDQIGHVMCAKKNKPDSFAEYRAKNMLRHRKGNYIEMADFIFG</sequence>
<dbReference type="GO" id="GO:0016020">
    <property type="term" value="C:membrane"/>
    <property type="evidence" value="ECO:0007669"/>
    <property type="project" value="GOC"/>
</dbReference>
<dbReference type="AlphaFoldDB" id="A0A7R9BPI3"/>
<evidence type="ECO:0000256" key="1">
    <source>
        <dbReference type="ARBA" id="ARBA00001933"/>
    </source>
</evidence>
<dbReference type="GO" id="GO:0030170">
    <property type="term" value="F:pyridoxal phosphate binding"/>
    <property type="evidence" value="ECO:0007669"/>
    <property type="project" value="InterPro"/>
</dbReference>
<dbReference type="InterPro" id="IPR050087">
    <property type="entry name" value="AON_synthase_class-II"/>
</dbReference>
<keyword evidence="11" id="KW-1185">Reference proteome</keyword>
<keyword evidence="5 8" id="KW-0663">Pyridoxal phosphate</keyword>
<evidence type="ECO:0000256" key="2">
    <source>
        <dbReference type="ARBA" id="ARBA00008392"/>
    </source>
</evidence>
<dbReference type="EMBL" id="CAJPEX010001001">
    <property type="protein sequence ID" value="CAG0917912.1"/>
    <property type="molecule type" value="Genomic_DNA"/>
</dbReference>
<evidence type="ECO:0000256" key="8">
    <source>
        <dbReference type="RuleBase" id="RU003693"/>
    </source>
</evidence>
<dbReference type="Gene3D" id="3.90.1150.10">
    <property type="entry name" value="Aspartate Aminotransferase, domain 1"/>
    <property type="match status" value="1"/>
</dbReference>
<dbReference type="GO" id="GO:0004758">
    <property type="term" value="F:serine C-palmitoyltransferase activity"/>
    <property type="evidence" value="ECO:0007669"/>
    <property type="project" value="UniProtKB-EC"/>
</dbReference>
<dbReference type="InterPro" id="IPR015424">
    <property type="entry name" value="PyrdxlP-dep_Trfase"/>
</dbReference>
<dbReference type="Proteomes" id="UP000678499">
    <property type="component" value="Unassembled WGS sequence"/>
</dbReference>
<evidence type="ECO:0000256" key="5">
    <source>
        <dbReference type="ARBA" id="ARBA00022898"/>
    </source>
</evidence>
<dbReference type="PANTHER" id="PTHR13693">
    <property type="entry name" value="CLASS II AMINOTRANSFERASE/8-AMINO-7-OXONONANOATE SYNTHASE"/>
    <property type="match status" value="1"/>
</dbReference>
<evidence type="ECO:0000256" key="3">
    <source>
        <dbReference type="ARBA" id="ARBA00013220"/>
    </source>
</evidence>
<dbReference type="InterPro" id="IPR015421">
    <property type="entry name" value="PyrdxlP-dep_Trfase_major"/>
</dbReference>
<comment type="cofactor">
    <cofactor evidence="1 8">
        <name>pyridoxal 5'-phosphate</name>
        <dbReference type="ChEBI" id="CHEBI:597326"/>
    </cofactor>
</comment>
<dbReference type="InterPro" id="IPR001917">
    <property type="entry name" value="Aminotrans_II_pyridoxalP_BS"/>
</dbReference>
<gene>
    <name evidence="10" type="ORF">NMOB1V02_LOCUS5484</name>
</gene>
<name>A0A7R9BPI3_9CRUS</name>
<evidence type="ECO:0000256" key="6">
    <source>
        <dbReference type="ARBA" id="ARBA00023315"/>
    </source>
</evidence>
<evidence type="ECO:0000256" key="4">
    <source>
        <dbReference type="ARBA" id="ARBA00022679"/>
    </source>
</evidence>
<dbReference type="PROSITE" id="PS00599">
    <property type="entry name" value="AA_TRANSFER_CLASS_2"/>
    <property type="match status" value="1"/>
</dbReference>
<evidence type="ECO:0000259" key="9">
    <source>
        <dbReference type="Pfam" id="PF00155"/>
    </source>
</evidence>
<evidence type="ECO:0000256" key="7">
    <source>
        <dbReference type="ARBA" id="ARBA00048528"/>
    </source>
</evidence>
<keyword evidence="6" id="KW-0012">Acyltransferase</keyword>
<dbReference type="EMBL" id="OA883038">
    <property type="protein sequence ID" value="CAD7277760.1"/>
    <property type="molecule type" value="Genomic_DNA"/>
</dbReference>
<accession>A0A7R9BPI3</accession>
<dbReference type="Gene3D" id="3.40.640.10">
    <property type="entry name" value="Type I PLP-dependent aspartate aminotransferase-like (Major domain)"/>
    <property type="match status" value="1"/>
</dbReference>
<feature type="domain" description="Aminotransferase class I/classII large" evidence="9">
    <location>
        <begin position="1"/>
        <end position="207"/>
    </location>
</feature>
<dbReference type="GO" id="GO:0046513">
    <property type="term" value="P:ceramide biosynthetic process"/>
    <property type="evidence" value="ECO:0007669"/>
    <property type="project" value="TreeGrafter"/>
</dbReference>
<dbReference type="SUPFAM" id="SSF53383">
    <property type="entry name" value="PLP-dependent transferases"/>
    <property type="match status" value="1"/>
</dbReference>
<comment type="similarity">
    <text evidence="2 8">Belongs to the class-II pyridoxal-phosphate-dependent aminotransferase family.</text>
</comment>
<evidence type="ECO:0000313" key="10">
    <source>
        <dbReference type="EMBL" id="CAD7277760.1"/>
    </source>
</evidence>
<dbReference type="OrthoDB" id="65434at2759"/>
<reference evidence="10" key="1">
    <citation type="submission" date="2020-11" db="EMBL/GenBank/DDBJ databases">
        <authorList>
            <person name="Tran Van P."/>
        </authorList>
    </citation>
    <scope>NUCLEOTIDE SEQUENCE</scope>
</reference>
<comment type="catalytic activity">
    <reaction evidence="7">
        <text>L-serine + hexadecanoyl-CoA + H(+) = 3-oxosphinganine + CO2 + CoA</text>
        <dbReference type="Rhea" id="RHEA:14761"/>
        <dbReference type="ChEBI" id="CHEBI:15378"/>
        <dbReference type="ChEBI" id="CHEBI:16526"/>
        <dbReference type="ChEBI" id="CHEBI:33384"/>
        <dbReference type="ChEBI" id="CHEBI:57287"/>
        <dbReference type="ChEBI" id="CHEBI:57379"/>
        <dbReference type="ChEBI" id="CHEBI:58299"/>
        <dbReference type="EC" id="2.3.1.50"/>
    </reaction>
</comment>
<dbReference type="PANTHER" id="PTHR13693:SF3">
    <property type="entry name" value="LD36009P"/>
    <property type="match status" value="1"/>
</dbReference>
<evidence type="ECO:0000313" key="11">
    <source>
        <dbReference type="Proteomes" id="UP000678499"/>
    </source>
</evidence>
<dbReference type="Pfam" id="PF00155">
    <property type="entry name" value="Aminotran_1_2"/>
    <property type="match status" value="1"/>
</dbReference>
<protein>
    <recommendedName>
        <fullName evidence="3">serine C-palmitoyltransferase</fullName>
        <ecNumber evidence="3">2.3.1.50</ecNumber>
    </recommendedName>
</protein>
<keyword evidence="4" id="KW-0808">Transferase</keyword>